<dbReference type="SUPFAM" id="SSF50156">
    <property type="entry name" value="PDZ domain-like"/>
    <property type="match status" value="1"/>
</dbReference>
<dbReference type="EMBL" id="CP001359">
    <property type="protein sequence ID" value="ACL64077.1"/>
    <property type="molecule type" value="Genomic_DNA"/>
</dbReference>
<dbReference type="InterPro" id="IPR036034">
    <property type="entry name" value="PDZ_sf"/>
</dbReference>
<dbReference type="Gene3D" id="2.30.42.10">
    <property type="match status" value="1"/>
</dbReference>
<evidence type="ECO:0000256" key="1">
    <source>
        <dbReference type="SAM" id="MobiDB-lite"/>
    </source>
</evidence>
<name>B8JD49_ANAD2</name>
<sequence length="327" mass="35139">MLDLFFRKYAWTANLALLFAAAWLTAKTVNTLVGAVIRPRPQAELALPPPAPVRPVLPASIDEARLYHLIGREPPQQSTEGTPAAPARPQNCADPRAEPTRSDLRLALVAGVVAEQPRFSLATISDLSTRETVVLGVGDRIQGAQLLGLERVRAGGDVTGNAFKVIAVLCNRGTKEYLDFEGGGSEAPDAGTNLGYASVPRPSPRPGAPGPMEGVRAVSKDKYEIDRKVIDGTLNNLSAISTQARIVPSFKNGVANGFKLFSIQPGSLYASIGIENGDVIQRVNGYELNSPEKALELYQKLRDSGHVTIELERQGQPIRKEYNITGP</sequence>
<accession>B8JD49</accession>
<dbReference type="NCBIfam" id="NF041515">
    <property type="entry name" value="GspC_delta"/>
    <property type="match status" value="1"/>
</dbReference>
<reference evidence="2" key="1">
    <citation type="submission" date="2009-01" db="EMBL/GenBank/DDBJ databases">
        <title>Complete sequence of Anaeromyxobacter dehalogenans 2CP-1.</title>
        <authorList>
            <consortium name="US DOE Joint Genome Institute"/>
            <person name="Lucas S."/>
            <person name="Copeland A."/>
            <person name="Lapidus A."/>
            <person name="Glavina del Rio T."/>
            <person name="Dalin E."/>
            <person name="Tice H."/>
            <person name="Bruce D."/>
            <person name="Goodwin L."/>
            <person name="Pitluck S."/>
            <person name="Saunders E."/>
            <person name="Brettin T."/>
            <person name="Detter J.C."/>
            <person name="Han C."/>
            <person name="Larimer F."/>
            <person name="Land M."/>
            <person name="Hauser L."/>
            <person name="Kyrpides N."/>
            <person name="Ovchinnikova G."/>
            <person name="Beliaev A.S."/>
            <person name="Richardson P."/>
        </authorList>
    </citation>
    <scope>NUCLEOTIDE SEQUENCE</scope>
    <source>
        <strain evidence="2">2CP-1</strain>
    </source>
</reference>
<dbReference type="HOGENOM" id="CLU_080704_0_0_7"/>
<proteinExistence type="predicted"/>
<dbReference type="AlphaFoldDB" id="B8JD49"/>
<gene>
    <name evidence="2" type="ordered locus">A2cp1_0722</name>
</gene>
<evidence type="ECO:0000313" key="2">
    <source>
        <dbReference type="EMBL" id="ACL64077.1"/>
    </source>
</evidence>
<dbReference type="RefSeq" id="WP_012632107.1">
    <property type="nucleotide sequence ID" value="NC_011891.1"/>
</dbReference>
<feature type="region of interest" description="Disordered" evidence="1">
    <location>
        <begin position="73"/>
        <end position="99"/>
    </location>
</feature>
<dbReference type="Proteomes" id="UP000007089">
    <property type="component" value="Chromosome"/>
</dbReference>
<protein>
    <recommendedName>
        <fullName evidence="4">General secretion pathway protein C</fullName>
    </recommendedName>
</protein>
<evidence type="ECO:0000313" key="3">
    <source>
        <dbReference type="Proteomes" id="UP000007089"/>
    </source>
</evidence>
<dbReference type="KEGG" id="acp:A2cp1_0722"/>
<organism evidence="2 3">
    <name type="scientific">Anaeromyxobacter dehalogenans (strain ATCC BAA-258 / DSM 21875 / 2CP-1)</name>
    <dbReference type="NCBI Taxonomy" id="455488"/>
    <lineage>
        <taxon>Bacteria</taxon>
        <taxon>Pseudomonadati</taxon>
        <taxon>Myxococcota</taxon>
        <taxon>Myxococcia</taxon>
        <taxon>Myxococcales</taxon>
        <taxon>Cystobacterineae</taxon>
        <taxon>Anaeromyxobacteraceae</taxon>
        <taxon>Anaeromyxobacter</taxon>
    </lineage>
</organism>
<keyword evidence="3" id="KW-1185">Reference proteome</keyword>
<evidence type="ECO:0008006" key="4">
    <source>
        <dbReference type="Google" id="ProtNLM"/>
    </source>
</evidence>